<feature type="signal peptide" evidence="1">
    <location>
        <begin position="1"/>
        <end position="21"/>
    </location>
</feature>
<protein>
    <submittedName>
        <fullName evidence="2">Uncharacterized protein DUF4843</fullName>
    </submittedName>
</protein>
<evidence type="ECO:0000313" key="3">
    <source>
        <dbReference type="Proteomes" id="UP000283387"/>
    </source>
</evidence>
<dbReference type="AlphaFoldDB" id="A0A419VXC5"/>
<organism evidence="2 3">
    <name type="scientific">Mangrovibacterium diazotrophicum</name>
    <dbReference type="NCBI Taxonomy" id="1261403"/>
    <lineage>
        <taxon>Bacteria</taxon>
        <taxon>Pseudomonadati</taxon>
        <taxon>Bacteroidota</taxon>
        <taxon>Bacteroidia</taxon>
        <taxon>Marinilabiliales</taxon>
        <taxon>Prolixibacteraceae</taxon>
        <taxon>Mangrovibacterium</taxon>
    </lineage>
</organism>
<name>A0A419VXC5_9BACT</name>
<comment type="caution">
    <text evidence="2">The sequence shown here is derived from an EMBL/GenBank/DDBJ whole genome shotgun (WGS) entry which is preliminary data.</text>
</comment>
<sequence>MKKFSLILINAVIALAGLFTACSEDYPAVYEGKPYLSFPLAEDGGNFYVQGLYQNFYYYDDESRTRDTVYVPLVSVAAIPTENLVVELNVFDSDTVSWSSQVDENTVNAVSGEDYLPFDSDEMKKNLVFHAGLMQDTIPVIILRNEAMKTKTFRLTFCLANSENALAADGEDNRVVIYITDRLSKPSNWDDYYFGAYGDVKLDFMIRHSDLKWNSEDLQSVLDDSFLTSYYKYKFKQDLIKENEALGADGPLREADGTVVSFEYY</sequence>
<accession>A0A419VXC5</accession>
<proteinExistence type="predicted"/>
<dbReference type="PROSITE" id="PS51257">
    <property type="entry name" value="PROKAR_LIPOPROTEIN"/>
    <property type="match status" value="1"/>
</dbReference>
<gene>
    <name evidence="2" type="ORF">BC643_3893</name>
</gene>
<evidence type="ECO:0000256" key="1">
    <source>
        <dbReference type="SAM" id="SignalP"/>
    </source>
</evidence>
<dbReference type="InterPro" id="IPR032299">
    <property type="entry name" value="DUF4843"/>
</dbReference>
<dbReference type="OrthoDB" id="1092914at2"/>
<evidence type="ECO:0000313" key="2">
    <source>
        <dbReference type="EMBL" id="RKD87885.1"/>
    </source>
</evidence>
<dbReference type="EMBL" id="RAPN01000003">
    <property type="protein sequence ID" value="RKD87885.1"/>
    <property type="molecule type" value="Genomic_DNA"/>
</dbReference>
<reference evidence="2 3" key="1">
    <citation type="submission" date="2018-09" db="EMBL/GenBank/DDBJ databases">
        <title>Genomic Encyclopedia of Archaeal and Bacterial Type Strains, Phase II (KMG-II): from individual species to whole genera.</title>
        <authorList>
            <person name="Goeker M."/>
        </authorList>
    </citation>
    <scope>NUCLEOTIDE SEQUENCE [LARGE SCALE GENOMIC DNA]</scope>
    <source>
        <strain evidence="2 3">DSM 27148</strain>
    </source>
</reference>
<feature type="chain" id="PRO_5019160266" evidence="1">
    <location>
        <begin position="22"/>
        <end position="265"/>
    </location>
</feature>
<keyword evidence="3" id="KW-1185">Reference proteome</keyword>
<dbReference type="Pfam" id="PF16132">
    <property type="entry name" value="DUF4843"/>
    <property type="match status" value="1"/>
</dbReference>
<keyword evidence="1" id="KW-0732">Signal</keyword>
<dbReference type="Proteomes" id="UP000283387">
    <property type="component" value="Unassembled WGS sequence"/>
</dbReference>
<dbReference type="RefSeq" id="WP_120274901.1">
    <property type="nucleotide sequence ID" value="NZ_RAPN01000003.1"/>
</dbReference>